<organism evidence="1 2">
    <name type="scientific">Euroglyphus maynei</name>
    <name type="common">Mayne's house dust mite</name>
    <dbReference type="NCBI Taxonomy" id="6958"/>
    <lineage>
        <taxon>Eukaryota</taxon>
        <taxon>Metazoa</taxon>
        <taxon>Ecdysozoa</taxon>
        <taxon>Arthropoda</taxon>
        <taxon>Chelicerata</taxon>
        <taxon>Arachnida</taxon>
        <taxon>Acari</taxon>
        <taxon>Acariformes</taxon>
        <taxon>Sarcoptiformes</taxon>
        <taxon>Astigmata</taxon>
        <taxon>Psoroptidia</taxon>
        <taxon>Analgoidea</taxon>
        <taxon>Pyroglyphidae</taxon>
        <taxon>Pyroglyphinae</taxon>
        <taxon>Euroglyphus</taxon>
    </lineage>
</organism>
<evidence type="ECO:0000313" key="2">
    <source>
        <dbReference type="Proteomes" id="UP000194236"/>
    </source>
</evidence>
<keyword evidence="2" id="KW-1185">Reference proteome</keyword>
<dbReference type="OrthoDB" id="6511110at2759"/>
<comment type="caution">
    <text evidence="1">The sequence shown here is derived from an EMBL/GenBank/DDBJ whole genome shotgun (WGS) entry which is preliminary data.</text>
</comment>
<dbReference type="AlphaFoldDB" id="A0A1Y3BDZ0"/>
<accession>A0A1Y3BDZ0</accession>
<dbReference type="EMBL" id="MUJZ01028932">
    <property type="protein sequence ID" value="OTF78214.1"/>
    <property type="molecule type" value="Genomic_DNA"/>
</dbReference>
<dbReference type="Proteomes" id="UP000194236">
    <property type="component" value="Unassembled WGS sequence"/>
</dbReference>
<gene>
    <name evidence="1" type="ORF">BLA29_009026</name>
</gene>
<name>A0A1Y3BDZ0_EURMA</name>
<reference evidence="1 2" key="1">
    <citation type="submission" date="2017-03" db="EMBL/GenBank/DDBJ databases">
        <title>Genome Survey of Euroglyphus maynei.</title>
        <authorList>
            <person name="Arlian L.G."/>
            <person name="Morgan M.S."/>
            <person name="Rider S.D."/>
        </authorList>
    </citation>
    <scope>NUCLEOTIDE SEQUENCE [LARGE SCALE GENOMIC DNA]</scope>
    <source>
        <strain evidence="1">Arlian Lab</strain>
        <tissue evidence="1">Whole body</tissue>
    </source>
</reference>
<protein>
    <submittedName>
        <fullName evidence="1">Uncharacterized protein</fullName>
    </submittedName>
</protein>
<evidence type="ECO:0000313" key="1">
    <source>
        <dbReference type="EMBL" id="OTF78214.1"/>
    </source>
</evidence>
<proteinExistence type="predicted"/>
<sequence>MNRFLATAVENSNDIQQQFHQTDNNNNYGKQSQQQQQENQDSLDFLFDCVLICSKYFLDYLERTYSDEFVQKLRDITSELAVTDMIVPRDYYDDDNDNDNDEEENCWLSMLEIYRLAQVYNLEYLSAEILELIREKRTYFLRRLRNTYYFW</sequence>